<evidence type="ECO:0000259" key="11">
    <source>
        <dbReference type="SMART" id="SM00918"/>
    </source>
</evidence>
<keyword evidence="7" id="KW-0675">Receptor</keyword>
<proteinExistence type="predicted"/>
<dbReference type="Proteomes" id="UP001381693">
    <property type="component" value="Unassembled WGS sequence"/>
</dbReference>
<keyword evidence="3" id="KW-0812">Transmembrane</keyword>
<sequence>TETALMYDAVKLFVMAIQALDNSTDVQMTSLVCEGEDAWIHGNSLINFMKMVKLPGLTGNIEFDSLGFRTDFSLDIIELGMPNLTKVGTWNKNTGANYTRTYQDTYKKIVDGLQNKTLIVSFAFNAPYVMRKEGSEKLEGNDQYEGFCLDLLNEISRILKFNFTLVPVPENAYGSRDKVTGEWNGMMKELLEQ</sequence>
<evidence type="ECO:0000256" key="1">
    <source>
        <dbReference type="ARBA" id="ARBA00004141"/>
    </source>
</evidence>
<evidence type="ECO:0000256" key="9">
    <source>
        <dbReference type="ARBA" id="ARBA00023286"/>
    </source>
</evidence>
<keyword evidence="4" id="KW-1133">Transmembrane helix</keyword>
<feature type="non-terminal residue" evidence="12">
    <location>
        <position position="193"/>
    </location>
</feature>
<feature type="non-terminal residue" evidence="12">
    <location>
        <position position="1"/>
    </location>
</feature>
<dbReference type="SUPFAM" id="SSF53822">
    <property type="entry name" value="Periplasmic binding protein-like I"/>
    <property type="match status" value="1"/>
</dbReference>
<keyword evidence="2" id="KW-0813">Transport</keyword>
<keyword evidence="9" id="KW-1071">Ligand-gated ion channel</keyword>
<accession>A0AAN8XPW0</accession>
<dbReference type="PANTHER" id="PTHR18966">
    <property type="entry name" value="IONOTROPIC GLUTAMATE RECEPTOR"/>
    <property type="match status" value="1"/>
</dbReference>
<evidence type="ECO:0000256" key="3">
    <source>
        <dbReference type="ARBA" id="ARBA00022692"/>
    </source>
</evidence>
<dbReference type="InterPro" id="IPR019594">
    <property type="entry name" value="Glu/Gly-bd"/>
</dbReference>
<keyword evidence="10" id="KW-0407">Ion channel</keyword>
<comment type="caution">
    <text evidence="12">The sequence shown here is derived from an EMBL/GenBank/DDBJ whole genome shotgun (WGS) entry which is preliminary data.</text>
</comment>
<evidence type="ECO:0000256" key="10">
    <source>
        <dbReference type="ARBA" id="ARBA00023303"/>
    </source>
</evidence>
<protein>
    <recommendedName>
        <fullName evidence="11">Ionotropic glutamate receptor L-glutamate and glycine-binding domain-containing protein</fullName>
    </recommendedName>
</protein>
<reference evidence="12 13" key="1">
    <citation type="submission" date="2023-11" db="EMBL/GenBank/DDBJ databases">
        <title>Halocaridina rubra genome assembly.</title>
        <authorList>
            <person name="Smith C."/>
        </authorList>
    </citation>
    <scope>NUCLEOTIDE SEQUENCE [LARGE SCALE GENOMIC DNA]</scope>
    <source>
        <strain evidence="12">EP-1</strain>
        <tissue evidence="12">Whole</tissue>
    </source>
</reference>
<evidence type="ECO:0000256" key="8">
    <source>
        <dbReference type="ARBA" id="ARBA00023180"/>
    </source>
</evidence>
<dbReference type="GO" id="GO:0015276">
    <property type="term" value="F:ligand-gated monoatomic ion channel activity"/>
    <property type="evidence" value="ECO:0007669"/>
    <property type="project" value="InterPro"/>
</dbReference>
<evidence type="ECO:0000313" key="13">
    <source>
        <dbReference type="Proteomes" id="UP001381693"/>
    </source>
</evidence>
<evidence type="ECO:0000313" key="12">
    <source>
        <dbReference type="EMBL" id="KAK7085548.1"/>
    </source>
</evidence>
<dbReference type="InterPro" id="IPR001828">
    <property type="entry name" value="ANF_lig-bd_rcpt"/>
</dbReference>
<dbReference type="AlphaFoldDB" id="A0AAN8XPW0"/>
<dbReference type="Pfam" id="PF10613">
    <property type="entry name" value="Lig_chan-Glu_bd"/>
    <property type="match status" value="1"/>
</dbReference>
<keyword evidence="13" id="KW-1185">Reference proteome</keyword>
<dbReference type="InterPro" id="IPR028082">
    <property type="entry name" value="Peripla_BP_I"/>
</dbReference>
<organism evidence="12 13">
    <name type="scientific">Halocaridina rubra</name>
    <name type="common">Hawaiian red shrimp</name>
    <dbReference type="NCBI Taxonomy" id="373956"/>
    <lineage>
        <taxon>Eukaryota</taxon>
        <taxon>Metazoa</taxon>
        <taxon>Ecdysozoa</taxon>
        <taxon>Arthropoda</taxon>
        <taxon>Crustacea</taxon>
        <taxon>Multicrustacea</taxon>
        <taxon>Malacostraca</taxon>
        <taxon>Eumalacostraca</taxon>
        <taxon>Eucarida</taxon>
        <taxon>Decapoda</taxon>
        <taxon>Pleocyemata</taxon>
        <taxon>Caridea</taxon>
        <taxon>Atyoidea</taxon>
        <taxon>Atyidae</taxon>
        <taxon>Halocaridina</taxon>
    </lineage>
</organism>
<evidence type="ECO:0000256" key="7">
    <source>
        <dbReference type="ARBA" id="ARBA00023170"/>
    </source>
</evidence>
<dbReference type="GO" id="GO:0016020">
    <property type="term" value="C:membrane"/>
    <property type="evidence" value="ECO:0007669"/>
    <property type="project" value="UniProtKB-SubCell"/>
</dbReference>
<comment type="subcellular location">
    <subcellularLocation>
        <location evidence="1">Membrane</location>
        <topology evidence="1">Multi-pass membrane protein</topology>
    </subcellularLocation>
</comment>
<dbReference type="EMBL" id="JAXCGZ010000822">
    <property type="protein sequence ID" value="KAK7085548.1"/>
    <property type="molecule type" value="Genomic_DNA"/>
</dbReference>
<dbReference type="Gene3D" id="3.40.190.10">
    <property type="entry name" value="Periplasmic binding protein-like II"/>
    <property type="match status" value="1"/>
</dbReference>
<keyword evidence="8" id="KW-0325">Glycoprotein</keyword>
<evidence type="ECO:0000256" key="2">
    <source>
        <dbReference type="ARBA" id="ARBA00022448"/>
    </source>
</evidence>
<dbReference type="SMART" id="SM00918">
    <property type="entry name" value="Lig_chan-Glu_bd"/>
    <property type="match status" value="1"/>
</dbReference>
<evidence type="ECO:0000256" key="6">
    <source>
        <dbReference type="ARBA" id="ARBA00023136"/>
    </source>
</evidence>
<feature type="domain" description="Ionotropic glutamate receptor L-glutamate and glycine-binding" evidence="11">
    <location>
        <begin position="127"/>
        <end position="192"/>
    </location>
</feature>
<keyword evidence="5" id="KW-0406">Ion transport</keyword>
<name>A0AAN8XPW0_HALRR</name>
<dbReference type="Pfam" id="PF01094">
    <property type="entry name" value="ANF_receptor"/>
    <property type="match status" value="1"/>
</dbReference>
<dbReference type="SUPFAM" id="SSF53850">
    <property type="entry name" value="Periplasmic binding protein-like II"/>
    <property type="match status" value="1"/>
</dbReference>
<dbReference type="InterPro" id="IPR015683">
    <property type="entry name" value="Ionotropic_Glu_rcpt"/>
</dbReference>
<dbReference type="FunFam" id="3.40.190.10:FF:000210">
    <property type="entry name" value="Glutamate receptor ionotropic, kainate 1"/>
    <property type="match status" value="1"/>
</dbReference>
<gene>
    <name evidence="12" type="ORF">SK128_021964</name>
</gene>
<evidence type="ECO:0000256" key="4">
    <source>
        <dbReference type="ARBA" id="ARBA00022989"/>
    </source>
</evidence>
<dbReference type="Gene3D" id="3.40.50.2300">
    <property type="match status" value="2"/>
</dbReference>
<evidence type="ECO:0000256" key="5">
    <source>
        <dbReference type="ARBA" id="ARBA00023065"/>
    </source>
</evidence>
<keyword evidence="6" id="KW-0472">Membrane</keyword>